<feature type="non-terminal residue" evidence="1">
    <location>
        <position position="183"/>
    </location>
</feature>
<protein>
    <recommendedName>
        <fullName evidence="2">Twin-arginine translocation signal domain-containing protein</fullName>
    </recommendedName>
</protein>
<name>A0A382TJU2_9ZZZZ</name>
<dbReference type="PROSITE" id="PS51318">
    <property type="entry name" value="TAT"/>
    <property type="match status" value="1"/>
</dbReference>
<gene>
    <name evidence="1" type="ORF">METZ01_LOCUS375087</name>
</gene>
<evidence type="ECO:0000313" key="1">
    <source>
        <dbReference type="EMBL" id="SVD22233.1"/>
    </source>
</evidence>
<dbReference type="InterPro" id="IPR006311">
    <property type="entry name" value="TAT_signal"/>
</dbReference>
<sequence length="183" mass="20419">MVNHPLSRRRFLGRTALGTAGIWTSFTPASKWLAAQTTEPTLLPSYVADANGNGLLGAQDEKVILNALFSNRGFGLRPEPGFDYRADIFGRATVEENVLDSVRYTVNEIGSLTTPTLRPITVAWHYGWYNTLERPRGTQTVTFKGGDYVSWDRDIETLFNDQKNEFGISVDALSWIPPRANAH</sequence>
<accession>A0A382TJU2</accession>
<dbReference type="AlphaFoldDB" id="A0A382TJU2"/>
<organism evidence="1">
    <name type="scientific">marine metagenome</name>
    <dbReference type="NCBI Taxonomy" id="408172"/>
    <lineage>
        <taxon>unclassified sequences</taxon>
        <taxon>metagenomes</taxon>
        <taxon>ecological metagenomes</taxon>
    </lineage>
</organism>
<reference evidence="1" key="1">
    <citation type="submission" date="2018-05" db="EMBL/GenBank/DDBJ databases">
        <authorList>
            <person name="Lanie J.A."/>
            <person name="Ng W.-L."/>
            <person name="Kazmierczak K.M."/>
            <person name="Andrzejewski T.M."/>
            <person name="Davidsen T.M."/>
            <person name="Wayne K.J."/>
            <person name="Tettelin H."/>
            <person name="Glass J.I."/>
            <person name="Rusch D."/>
            <person name="Podicherti R."/>
            <person name="Tsui H.-C.T."/>
            <person name="Winkler M.E."/>
        </authorList>
    </citation>
    <scope>NUCLEOTIDE SEQUENCE</scope>
</reference>
<evidence type="ECO:0008006" key="2">
    <source>
        <dbReference type="Google" id="ProtNLM"/>
    </source>
</evidence>
<proteinExistence type="predicted"/>
<dbReference type="EMBL" id="UINC01137099">
    <property type="protein sequence ID" value="SVD22233.1"/>
    <property type="molecule type" value="Genomic_DNA"/>
</dbReference>